<dbReference type="InterPro" id="IPR000182">
    <property type="entry name" value="GNAT_dom"/>
</dbReference>
<dbReference type="InterPro" id="IPR016181">
    <property type="entry name" value="Acyl_CoA_acyltransferase"/>
</dbReference>
<sequence length="179" mass="20444">MIIREANLNDVQAIARVHVDTWYTTYKGIIPESYLAKLSYQQREIAWQKIIEDTMSSSQFVDVAENNSGEIIGFANSGKERTSDRTYKGELYAIYILAAYQRQGIGYKLTLSTVDKLSELGFNSMLVWVLADNPACRFYETIGGQKVYEKQIERGGVMLKEIAYGWQDITSVRDRISSR</sequence>
<accession>A0AB37UD62</accession>
<dbReference type="SUPFAM" id="SSF55729">
    <property type="entry name" value="Acyl-CoA N-acyltransferases (Nat)"/>
    <property type="match status" value="1"/>
</dbReference>
<reference evidence="2 3" key="1">
    <citation type="journal article" date="2019" name="Genome Biol. Evol.">
        <title>Day and night: Metabolic profiles and evolutionary relationships of six axenic non-marine cyanobacteria.</title>
        <authorList>
            <person name="Will S.E."/>
            <person name="Henke P."/>
            <person name="Boedeker C."/>
            <person name="Huang S."/>
            <person name="Brinkmann H."/>
            <person name="Rohde M."/>
            <person name="Jarek M."/>
            <person name="Friedl T."/>
            <person name="Seufert S."/>
            <person name="Schumacher M."/>
            <person name="Overmann J."/>
            <person name="Neumann-Schaal M."/>
            <person name="Petersen J."/>
        </authorList>
    </citation>
    <scope>NUCLEOTIDE SEQUENCE [LARGE SCALE GENOMIC DNA]</scope>
    <source>
        <strain evidence="2 3">SAG 39.79</strain>
    </source>
</reference>
<dbReference type="Gene3D" id="3.40.630.30">
    <property type="match status" value="1"/>
</dbReference>
<dbReference type="RefSeq" id="WP_106168775.1">
    <property type="nucleotide sequence ID" value="NZ_JAVKZF010000001.1"/>
</dbReference>
<dbReference type="InterPro" id="IPR013653">
    <property type="entry name" value="GCN5-like_dom"/>
</dbReference>
<feature type="domain" description="N-acetyltransferase" evidence="1">
    <location>
        <begin position="1"/>
        <end position="163"/>
    </location>
</feature>
<protein>
    <submittedName>
        <fullName evidence="2">N-acetyltransferase YuaI</fullName>
    </submittedName>
</protein>
<dbReference type="PROSITE" id="PS51186">
    <property type="entry name" value="GNAT"/>
    <property type="match status" value="1"/>
</dbReference>
<gene>
    <name evidence="2" type="primary">yuaI</name>
    <name evidence="2" type="ORF">DSM107010_51980</name>
</gene>
<dbReference type="CDD" id="cd04301">
    <property type="entry name" value="NAT_SF"/>
    <property type="match status" value="1"/>
</dbReference>
<dbReference type="AlphaFoldDB" id="A0AB37UD62"/>
<evidence type="ECO:0000313" key="3">
    <source>
        <dbReference type="Proteomes" id="UP000282574"/>
    </source>
</evidence>
<evidence type="ECO:0000313" key="2">
    <source>
        <dbReference type="EMBL" id="RUT06879.1"/>
    </source>
</evidence>
<comment type="caution">
    <text evidence="2">The sequence shown here is derived from an EMBL/GenBank/DDBJ whole genome shotgun (WGS) entry which is preliminary data.</text>
</comment>
<dbReference type="Proteomes" id="UP000282574">
    <property type="component" value="Unassembled WGS sequence"/>
</dbReference>
<name>A0AB37UD62_9CYAN</name>
<proteinExistence type="predicted"/>
<evidence type="ECO:0000259" key="1">
    <source>
        <dbReference type="PROSITE" id="PS51186"/>
    </source>
</evidence>
<dbReference type="Pfam" id="PF08445">
    <property type="entry name" value="FR47"/>
    <property type="match status" value="1"/>
</dbReference>
<organism evidence="2 3">
    <name type="scientific">Chroococcidiopsis cubana SAG 39.79</name>
    <dbReference type="NCBI Taxonomy" id="388085"/>
    <lineage>
        <taxon>Bacteria</taxon>
        <taxon>Bacillati</taxon>
        <taxon>Cyanobacteriota</taxon>
        <taxon>Cyanophyceae</taxon>
        <taxon>Chroococcidiopsidales</taxon>
        <taxon>Chroococcidiopsidaceae</taxon>
        <taxon>Chroococcidiopsis</taxon>
    </lineage>
</organism>
<dbReference type="EMBL" id="RSCK01000065">
    <property type="protein sequence ID" value="RUT06879.1"/>
    <property type="molecule type" value="Genomic_DNA"/>
</dbReference>
<keyword evidence="3" id="KW-1185">Reference proteome</keyword>
<dbReference type="GO" id="GO:0016747">
    <property type="term" value="F:acyltransferase activity, transferring groups other than amino-acyl groups"/>
    <property type="evidence" value="ECO:0007669"/>
    <property type="project" value="InterPro"/>
</dbReference>